<sequence length="132" mass="13702">MTPGLEGVDPAVLDSGAEDSPLLTLVTSTMRMAAVARATATIATSHARVDLAAPDSGAADPPPPSSAMMMTIMTTMARMTTMTMASRARADPSGARLGRGRFANVGLRSCGDCCGDRVPQLFLHHRATARSK</sequence>
<dbReference type="HOGENOM" id="CLU_2067457_0_0_1"/>
<dbReference type="Proteomes" id="UP000026961">
    <property type="component" value="Chromosome 3"/>
</dbReference>
<dbReference type="Gramene" id="OGLUM03G31520.1">
    <property type="protein sequence ID" value="OGLUM03G31520.1"/>
    <property type="gene ID" value="OGLUM03G31520"/>
</dbReference>
<proteinExistence type="predicted"/>
<reference evidence="1" key="1">
    <citation type="submission" date="2015-04" db="UniProtKB">
        <authorList>
            <consortium name="EnsemblPlants"/>
        </authorList>
    </citation>
    <scope>IDENTIFICATION</scope>
</reference>
<evidence type="ECO:0000313" key="1">
    <source>
        <dbReference type="EnsemblPlants" id="OGLUM03G31520.1"/>
    </source>
</evidence>
<dbReference type="EnsemblPlants" id="OGLUM03G31520.1">
    <property type="protein sequence ID" value="OGLUM03G31520.1"/>
    <property type="gene ID" value="OGLUM03G31520"/>
</dbReference>
<name>A0A0D9ZC80_9ORYZ</name>
<organism evidence="1">
    <name type="scientific">Oryza glumipatula</name>
    <dbReference type="NCBI Taxonomy" id="40148"/>
    <lineage>
        <taxon>Eukaryota</taxon>
        <taxon>Viridiplantae</taxon>
        <taxon>Streptophyta</taxon>
        <taxon>Embryophyta</taxon>
        <taxon>Tracheophyta</taxon>
        <taxon>Spermatophyta</taxon>
        <taxon>Magnoliopsida</taxon>
        <taxon>Liliopsida</taxon>
        <taxon>Poales</taxon>
        <taxon>Poaceae</taxon>
        <taxon>BOP clade</taxon>
        <taxon>Oryzoideae</taxon>
        <taxon>Oryzeae</taxon>
        <taxon>Oryzinae</taxon>
        <taxon>Oryza</taxon>
    </lineage>
</organism>
<accession>A0A0D9ZC80</accession>
<evidence type="ECO:0000313" key="2">
    <source>
        <dbReference type="Proteomes" id="UP000026961"/>
    </source>
</evidence>
<reference evidence="1" key="2">
    <citation type="submission" date="2018-05" db="EMBL/GenBank/DDBJ databases">
        <title>OgluRS3 (Oryza glumaepatula Reference Sequence Version 3).</title>
        <authorList>
            <person name="Zhang J."/>
            <person name="Kudrna D."/>
            <person name="Lee S."/>
            <person name="Talag J."/>
            <person name="Welchert J."/>
            <person name="Wing R.A."/>
        </authorList>
    </citation>
    <scope>NUCLEOTIDE SEQUENCE [LARGE SCALE GENOMIC DNA]</scope>
</reference>
<protein>
    <submittedName>
        <fullName evidence="1">Uncharacterized protein</fullName>
    </submittedName>
</protein>
<dbReference type="AlphaFoldDB" id="A0A0D9ZC80"/>
<keyword evidence="2" id="KW-1185">Reference proteome</keyword>